<dbReference type="InterPro" id="IPR036908">
    <property type="entry name" value="RlpA-like_sf"/>
</dbReference>
<dbReference type="InterPro" id="IPR012997">
    <property type="entry name" value="RplA"/>
</dbReference>
<dbReference type="Proteomes" id="UP000248714">
    <property type="component" value="Unassembled WGS sequence"/>
</dbReference>
<keyword evidence="3" id="KW-0732">Signal</keyword>
<evidence type="ECO:0000256" key="4">
    <source>
        <dbReference type="RuleBase" id="RU003495"/>
    </source>
</evidence>
<evidence type="ECO:0000313" key="6">
    <source>
        <dbReference type="EMBL" id="RAS68011.1"/>
    </source>
</evidence>
<comment type="caution">
    <text evidence="6">The sequence shown here is derived from an EMBL/GenBank/DDBJ whole genome shotgun (WGS) entry which is preliminary data.</text>
</comment>
<accession>A0ABX9EDD1</accession>
<feature type="signal peptide" evidence="3">
    <location>
        <begin position="1"/>
        <end position="28"/>
    </location>
</feature>
<dbReference type="InterPro" id="IPR009009">
    <property type="entry name" value="RlpA-like_DPBB"/>
</dbReference>
<dbReference type="SUPFAM" id="SSF50685">
    <property type="entry name" value="Barwin-like endoglucanases"/>
    <property type="match status" value="1"/>
</dbReference>
<comment type="function">
    <text evidence="3">Lytic transglycosylase with a strong preference for naked glycan strands that lack stem peptides.</text>
</comment>
<gene>
    <name evidence="3" type="primary">rlpA</name>
    <name evidence="6" type="ORF">C8D87_10271</name>
</gene>
<dbReference type="NCBIfam" id="TIGR00413">
    <property type="entry name" value="rlpA"/>
    <property type="match status" value="1"/>
</dbReference>
<evidence type="ECO:0000313" key="7">
    <source>
        <dbReference type="Proteomes" id="UP000248714"/>
    </source>
</evidence>
<sequence precursor="true">MPKILAAAGLTLASLAATAVFSSPVALAAETCKASYYDGGGTTASGERFDPNKLTAAHKTLPFGTKVKVKNRSNGKTVTVRINDRGPFIAGRCVDLTPKAFKTIAPLSQGVVGVTVTKV</sequence>
<dbReference type="RefSeq" id="WP_112226385.1">
    <property type="nucleotide sequence ID" value="NZ_QLTT01000002.1"/>
</dbReference>
<evidence type="ECO:0000256" key="1">
    <source>
        <dbReference type="ARBA" id="ARBA00023239"/>
    </source>
</evidence>
<comment type="similarity">
    <text evidence="3 4">Belongs to the RlpA family.</text>
</comment>
<keyword evidence="2 3" id="KW-0961">Cell wall biogenesis/degradation</keyword>
<dbReference type="PANTHER" id="PTHR34183:SF8">
    <property type="entry name" value="ENDOLYTIC PEPTIDOGLYCAN TRANSGLYCOSYLASE RLPA-RELATED"/>
    <property type="match status" value="1"/>
</dbReference>
<feature type="chain" id="PRO_5044923900" description="Probable endolytic peptidoglycan transglycosylase RlpA" evidence="3">
    <location>
        <begin position="29"/>
        <end position="119"/>
    </location>
</feature>
<keyword evidence="1 3" id="KW-0456">Lyase</keyword>
<organism evidence="6 7">
    <name type="scientific">Lentzea atacamensis</name>
    <dbReference type="NCBI Taxonomy" id="531938"/>
    <lineage>
        <taxon>Bacteria</taxon>
        <taxon>Bacillati</taxon>
        <taxon>Actinomycetota</taxon>
        <taxon>Actinomycetes</taxon>
        <taxon>Pseudonocardiales</taxon>
        <taxon>Pseudonocardiaceae</taxon>
        <taxon>Lentzea</taxon>
    </lineage>
</organism>
<dbReference type="PANTHER" id="PTHR34183">
    <property type="entry name" value="ENDOLYTIC PEPTIDOGLYCAN TRANSGLYCOSYLASE RLPA"/>
    <property type="match status" value="1"/>
</dbReference>
<evidence type="ECO:0000256" key="2">
    <source>
        <dbReference type="ARBA" id="ARBA00023316"/>
    </source>
</evidence>
<dbReference type="EMBL" id="QLTT01000002">
    <property type="protein sequence ID" value="RAS68011.1"/>
    <property type="molecule type" value="Genomic_DNA"/>
</dbReference>
<evidence type="ECO:0000256" key="3">
    <source>
        <dbReference type="HAMAP-Rule" id="MF_02071"/>
    </source>
</evidence>
<dbReference type="HAMAP" id="MF_02071">
    <property type="entry name" value="RlpA"/>
    <property type="match status" value="1"/>
</dbReference>
<dbReference type="Gene3D" id="2.40.40.10">
    <property type="entry name" value="RlpA-like domain"/>
    <property type="match status" value="1"/>
</dbReference>
<dbReference type="EC" id="4.2.2.-" evidence="3"/>
<keyword evidence="6" id="KW-0449">Lipoprotein</keyword>
<protein>
    <recommendedName>
        <fullName evidence="3">Probable endolytic peptidoglycan transglycosylase RlpA</fullName>
        <ecNumber evidence="3">4.2.2.-</ecNumber>
    </recommendedName>
</protein>
<feature type="domain" description="RlpA-like protein double-psi beta-barrel" evidence="5">
    <location>
        <begin position="31"/>
        <end position="115"/>
    </location>
</feature>
<dbReference type="Pfam" id="PF03330">
    <property type="entry name" value="DPBB_1"/>
    <property type="match status" value="1"/>
</dbReference>
<name>A0ABX9EDD1_9PSEU</name>
<reference evidence="6 7" key="1">
    <citation type="submission" date="2018-06" db="EMBL/GenBank/DDBJ databases">
        <title>Genomic Encyclopedia of Type Strains, Phase IV (KMG-IV): sequencing the most valuable type-strain genomes for metagenomic binning, comparative biology and taxonomic classification.</title>
        <authorList>
            <person name="Goeker M."/>
        </authorList>
    </citation>
    <scope>NUCLEOTIDE SEQUENCE [LARGE SCALE GENOMIC DNA]</scope>
    <source>
        <strain evidence="6 7">DSM 45479</strain>
    </source>
</reference>
<dbReference type="CDD" id="cd22268">
    <property type="entry name" value="DPBB_RlpA-like"/>
    <property type="match status" value="1"/>
</dbReference>
<proteinExistence type="inferred from homology"/>
<keyword evidence="7" id="KW-1185">Reference proteome</keyword>
<evidence type="ECO:0000259" key="5">
    <source>
        <dbReference type="Pfam" id="PF03330"/>
    </source>
</evidence>
<dbReference type="InterPro" id="IPR034718">
    <property type="entry name" value="RlpA"/>
</dbReference>